<feature type="domain" description="FAD dependent oxidoreductase" evidence="4">
    <location>
        <begin position="54"/>
        <end position="425"/>
    </location>
</feature>
<sequence length="456" mass="50516">MMSKYAHLISFGMRTHLPSEILRSLSRINAVYKGSHGFISKRLMSVQSHRKCNVVVIGGGAVGSSTAFWLKKRANRDLSVIVLERDPTYKEASTVLSVGGVRQQFSLPENIQMSLFGAEFIQNSTKYFGDVDLCFRPHGYLVLCSEKCAQTLKENSKLQNELGARNELLSPSQLIRKFPWLNTDDVALGCYGFENEGWFDPWALLGGFRSRAKEFGAEFLHGEVLSFDISNNSETLNSVKVKAKTNETCVVDFDVCVLAAGARSGQIARQANIGTGTGALSIPLPVEPRKRFVYVFTTQGDNAPGPGTPLTIDLDGTYFRRDGMGSNFITGRSPCNEQAEPPVTNLDVDHEFFETYIWPTLAKRCTAFESIKVCGSWAGYYEYNTFDENGIIGPHTYYKNLLMATGFSGHGIQQSPAVGRAISELILDGNFKSIDLSRLGFDRIATNRKMSESNIY</sequence>
<dbReference type="InterPro" id="IPR006076">
    <property type="entry name" value="FAD-dep_OxRdtase"/>
</dbReference>
<dbReference type="Pfam" id="PF01266">
    <property type="entry name" value="DAO"/>
    <property type="match status" value="1"/>
</dbReference>
<comment type="function">
    <text evidence="3">Required for the assembly of the mitochondrial membrane respiratory chain NADH dehydrogenase (Complex I). Involved in mid-late stages of complex I assembly.</text>
</comment>
<dbReference type="GO" id="GO:0016491">
    <property type="term" value="F:oxidoreductase activity"/>
    <property type="evidence" value="ECO:0007669"/>
    <property type="project" value="UniProtKB-KW"/>
</dbReference>
<dbReference type="SUPFAM" id="SSF51905">
    <property type="entry name" value="FAD/NAD(P)-binding domain"/>
    <property type="match status" value="1"/>
</dbReference>
<organism evidence="5">
    <name type="scientific">Bactrocera latifrons</name>
    <name type="common">Malaysian fruit fly</name>
    <name type="synonym">Chaetodacus latifrons</name>
    <dbReference type="NCBI Taxonomy" id="174628"/>
    <lineage>
        <taxon>Eukaryota</taxon>
        <taxon>Metazoa</taxon>
        <taxon>Ecdysozoa</taxon>
        <taxon>Arthropoda</taxon>
        <taxon>Hexapoda</taxon>
        <taxon>Insecta</taxon>
        <taxon>Pterygota</taxon>
        <taxon>Neoptera</taxon>
        <taxon>Endopterygota</taxon>
        <taxon>Diptera</taxon>
        <taxon>Brachycera</taxon>
        <taxon>Muscomorpha</taxon>
        <taxon>Tephritoidea</taxon>
        <taxon>Tephritidae</taxon>
        <taxon>Bactrocera</taxon>
        <taxon>Bactrocera</taxon>
    </lineage>
</organism>
<accession>A0A0K8UR91</accession>
<keyword evidence="1" id="KW-0560">Oxidoreductase</keyword>
<evidence type="ECO:0000259" key="4">
    <source>
        <dbReference type="Pfam" id="PF01266"/>
    </source>
</evidence>
<dbReference type="AlphaFoldDB" id="A0A0K8UR91"/>
<dbReference type="InterPro" id="IPR036188">
    <property type="entry name" value="FAD/NAD-bd_sf"/>
</dbReference>
<dbReference type="EMBL" id="GDHF01023110">
    <property type="protein sequence ID" value="JAI29204.1"/>
    <property type="molecule type" value="Transcribed_RNA"/>
</dbReference>
<dbReference type="GeneID" id="108968235"/>
<evidence type="ECO:0000313" key="5">
    <source>
        <dbReference type="EMBL" id="JAI29204.1"/>
    </source>
</evidence>
<evidence type="ECO:0000256" key="3">
    <source>
        <dbReference type="ARBA" id="ARBA00046185"/>
    </source>
</evidence>
<dbReference type="Gene3D" id="3.50.50.60">
    <property type="entry name" value="FAD/NAD(P)-binding domain"/>
    <property type="match status" value="1"/>
</dbReference>
<dbReference type="GO" id="GO:0032981">
    <property type="term" value="P:mitochondrial respiratory chain complex I assembly"/>
    <property type="evidence" value="ECO:0007669"/>
    <property type="project" value="TreeGrafter"/>
</dbReference>
<protein>
    <recommendedName>
        <fullName evidence="2">FAD-dependent oxidoreductase domain-containing protein 1</fullName>
    </recommendedName>
</protein>
<reference evidence="5" key="1">
    <citation type="submission" date="2015-06" db="EMBL/GenBank/DDBJ databases">
        <authorList>
            <person name="Hoefler B.C."/>
            <person name="Straight P.D."/>
        </authorList>
    </citation>
    <scope>NUCLEOTIDE SEQUENCE</scope>
</reference>
<dbReference type="PANTHER" id="PTHR13847">
    <property type="entry name" value="SARCOSINE DEHYDROGENASE-RELATED"/>
    <property type="match status" value="1"/>
</dbReference>
<proteinExistence type="predicted"/>
<evidence type="ECO:0000256" key="1">
    <source>
        <dbReference type="ARBA" id="ARBA00023002"/>
    </source>
</evidence>
<dbReference type="GO" id="GO:0005739">
    <property type="term" value="C:mitochondrion"/>
    <property type="evidence" value="ECO:0007669"/>
    <property type="project" value="GOC"/>
</dbReference>
<dbReference type="Gene3D" id="3.30.9.10">
    <property type="entry name" value="D-Amino Acid Oxidase, subunit A, domain 2"/>
    <property type="match status" value="1"/>
</dbReference>
<evidence type="ECO:0000256" key="2">
    <source>
        <dbReference type="ARBA" id="ARBA00039785"/>
    </source>
</evidence>
<dbReference type="PANTHER" id="PTHR13847:SF287">
    <property type="entry name" value="FAD-DEPENDENT OXIDOREDUCTASE DOMAIN-CONTAINING PROTEIN 1"/>
    <property type="match status" value="1"/>
</dbReference>
<dbReference type="OrthoDB" id="424974at2759"/>
<name>A0A0K8UR91_BACLA</name>
<gene>
    <name evidence="5" type="primary">foxred1_0</name>
    <name evidence="5" type="ORF">c0_g1_i1</name>
</gene>